<name>C0GGU4_DETAL</name>
<dbReference type="eggNOG" id="COG0613">
    <property type="taxonomic scope" value="Bacteria"/>
</dbReference>
<dbReference type="GO" id="GO:0004534">
    <property type="term" value="F:5'-3' RNA exonuclease activity"/>
    <property type="evidence" value="ECO:0007669"/>
    <property type="project" value="TreeGrafter"/>
</dbReference>
<dbReference type="AlphaFoldDB" id="C0GGU4"/>
<dbReference type="Gene3D" id="3.20.20.140">
    <property type="entry name" value="Metal-dependent hydrolases"/>
    <property type="match status" value="1"/>
</dbReference>
<gene>
    <name evidence="2" type="ORF">DealDRAFT_1658</name>
</gene>
<dbReference type="STRING" id="555088.DealDRAFT_1658"/>
<dbReference type="SUPFAM" id="SSF89550">
    <property type="entry name" value="PHP domain-like"/>
    <property type="match status" value="1"/>
</dbReference>
<reference evidence="2 3" key="1">
    <citation type="submission" date="2009-02" db="EMBL/GenBank/DDBJ databases">
        <title>Sequencing of the draft genome and assembly of Dethiobacter alkaliphilus AHT 1.</title>
        <authorList>
            <consortium name="US DOE Joint Genome Institute (JGI-PGF)"/>
            <person name="Lucas S."/>
            <person name="Copeland A."/>
            <person name="Lapidus A."/>
            <person name="Glavina del Rio T."/>
            <person name="Dalin E."/>
            <person name="Tice H."/>
            <person name="Bruce D."/>
            <person name="Goodwin L."/>
            <person name="Pitluck S."/>
            <person name="Larimer F."/>
            <person name="Land M.L."/>
            <person name="Hauser L."/>
            <person name="Muyzer G."/>
        </authorList>
    </citation>
    <scope>NUCLEOTIDE SEQUENCE [LARGE SCALE GENOMIC DNA]</scope>
    <source>
        <strain evidence="2 3">AHT 1</strain>
    </source>
</reference>
<dbReference type="SMART" id="SM00481">
    <property type="entry name" value="POLIIIAc"/>
    <property type="match status" value="1"/>
</dbReference>
<dbReference type="RefSeq" id="WP_008516543.1">
    <property type="nucleotide sequence ID" value="NZ_ACJM01000007.1"/>
</dbReference>
<accession>C0GGU4</accession>
<dbReference type="PANTHER" id="PTHR42924:SF3">
    <property type="entry name" value="POLYMERASE_HISTIDINOL PHOSPHATASE N-TERMINAL DOMAIN-CONTAINING PROTEIN"/>
    <property type="match status" value="1"/>
</dbReference>
<sequence>MHSYIGNIHIHSSHSDGAQSIPEIAKEASQAGLDFIIVTDHDIIPLSDEGYYDDVLVLCGTEVNDTKHHYLALNVHKEIPPNDENPQQVIDAVNAQDGLGFIAHPYEKGSPLVLNNRTYPWTDWSVTGFTGIEVWNWSSQWRDGVQNIFLGLFYAYLHPTGPITGPTPEAMARFDEITRSRKITAIAGSDAHNWPIRRGPIRRDIFPYHYLFRTANNCVLLSEPLSKDLPTAKAQIYEALRYGRSYIVNRLASEATGFAFFATCDNTEFQMGDTVPLTDNTALHVQCPLECRGSTTIRIIHNGTLLDEIDRCNVAIRAYKPGTYRLEIRHGKKPWIFTNPIYISKA</sequence>
<dbReference type="InterPro" id="IPR003141">
    <property type="entry name" value="Pol/His_phosphatase_N"/>
</dbReference>
<dbReference type="GO" id="GO:0035312">
    <property type="term" value="F:5'-3' DNA exonuclease activity"/>
    <property type="evidence" value="ECO:0007669"/>
    <property type="project" value="TreeGrafter"/>
</dbReference>
<evidence type="ECO:0000259" key="1">
    <source>
        <dbReference type="SMART" id="SM00481"/>
    </source>
</evidence>
<dbReference type="PANTHER" id="PTHR42924">
    <property type="entry name" value="EXONUCLEASE"/>
    <property type="match status" value="1"/>
</dbReference>
<protein>
    <submittedName>
        <fullName evidence="2">PHP domain protein</fullName>
    </submittedName>
</protein>
<feature type="domain" description="Polymerase/histidinol phosphatase N-terminal" evidence="1">
    <location>
        <begin position="6"/>
        <end position="67"/>
    </location>
</feature>
<dbReference type="InterPro" id="IPR052018">
    <property type="entry name" value="PHP_domain"/>
</dbReference>
<evidence type="ECO:0000313" key="3">
    <source>
        <dbReference type="Proteomes" id="UP000006443"/>
    </source>
</evidence>
<dbReference type="InterPro" id="IPR016195">
    <property type="entry name" value="Pol/histidinol_Pase-like"/>
</dbReference>
<dbReference type="Proteomes" id="UP000006443">
    <property type="component" value="Unassembled WGS sequence"/>
</dbReference>
<dbReference type="NCBIfam" id="NF038032">
    <property type="entry name" value="CehA_McbA_metalo"/>
    <property type="match status" value="1"/>
</dbReference>
<comment type="caution">
    <text evidence="2">The sequence shown here is derived from an EMBL/GenBank/DDBJ whole genome shotgun (WGS) entry which is preliminary data.</text>
</comment>
<organism evidence="2 3">
    <name type="scientific">Dethiobacter alkaliphilus AHT 1</name>
    <dbReference type="NCBI Taxonomy" id="555088"/>
    <lineage>
        <taxon>Bacteria</taxon>
        <taxon>Bacillati</taxon>
        <taxon>Bacillota</taxon>
        <taxon>Dethiobacteria</taxon>
        <taxon>Dethiobacterales</taxon>
        <taxon>Dethiobacteraceae</taxon>
        <taxon>Dethiobacter</taxon>
    </lineage>
</organism>
<dbReference type="EMBL" id="ACJM01000007">
    <property type="protein sequence ID" value="EEG77535.1"/>
    <property type="molecule type" value="Genomic_DNA"/>
</dbReference>
<proteinExistence type="predicted"/>
<keyword evidence="3" id="KW-1185">Reference proteome</keyword>
<evidence type="ECO:0000313" key="2">
    <source>
        <dbReference type="EMBL" id="EEG77535.1"/>
    </source>
</evidence>